<organism evidence="2 3">
    <name type="scientific">Streptomyces minutiscleroticus</name>
    <dbReference type="NCBI Taxonomy" id="68238"/>
    <lineage>
        <taxon>Bacteria</taxon>
        <taxon>Bacillati</taxon>
        <taxon>Actinomycetota</taxon>
        <taxon>Actinomycetes</taxon>
        <taxon>Kitasatosporales</taxon>
        <taxon>Streptomycetaceae</taxon>
        <taxon>Streptomyces</taxon>
    </lineage>
</organism>
<feature type="compositionally biased region" description="Basic and acidic residues" evidence="1">
    <location>
        <begin position="98"/>
        <end position="112"/>
    </location>
</feature>
<feature type="region of interest" description="Disordered" evidence="1">
    <location>
        <begin position="1"/>
        <end position="40"/>
    </location>
</feature>
<reference evidence="2" key="2">
    <citation type="submission" date="2020-09" db="EMBL/GenBank/DDBJ databases">
        <authorList>
            <person name="Sun Q."/>
            <person name="Ohkuma M."/>
        </authorList>
    </citation>
    <scope>NUCLEOTIDE SEQUENCE</scope>
    <source>
        <strain evidence="2">JCM 4790</strain>
    </source>
</reference>
<evidence type="ECO:0000256" key="1">
    <source>
        <dbReference type="SAM" id="MobiDB-lite"/>
    </source>
</evidence>
<evidence type="ECO:0000313" key="3">
    <source>
        <dbReference type="Proteomes" id="UP000619244"/>
    </source>
</evidence>
<name>A0A918K9P5_9ACTN</name>
<comment type="caution">
    <text evidence="2">The sequence shown here is derived from an EMBL/GenBank/DDBJ whole genome shotgun (WGS) entry which is preliminary data.</text>
</comment>
<protein>
    <submittedName>
        <fullName evidence="2">Uncharacterized protein</fullName>
    </submittedName>
</protein>
<evidence type="ECO:0000313" key="2">
    <source>
        <dbReference type="EMBL" id="GGX55915.1"/>
    </source>
</evidence>
<dbReference type="EMBL" id="BMVU01000002">
    <property type="protein sequence ID" value="GGX55915.1"/>
    <property type="molecule type" value="Genomic_DNA"/>
</dbReference>
<proteinExistence type="predicted"/>
<feature type="region of interest" description="Disordered" evidence="1">
    <location>
        <begin position="87"/>
        <end position="140"/>
    </location>
</feature>
<accession>A0A918K9P5</accession>
<dbReference type="Proteomes" id="UP000619244">
    <property type="component" value="Unassembled WGS sequence"/>
</dbReference>
<reference evidence="2" key="1">
    <citation type="journal article" date="2014" name="Int. J. Syst. Evol. Microbiol.">
        <title>Complete genome sequence of Corynebacterium casei LMG S-19264T (=DSM 44701T), isolated from a smear-ripened cheese.</title>
        <authorList>
            <consortium name="US DOE Joint Genome Institute (JGI-PGF)"/>
            <person name="Walter F."/>
            <person name="Albersmeier A."/>
            <person name="Kalinowski J."/>
            <person name="Ruckert C."/>
        </authorList>
    </citation>
    <scope>NUCLEOTIDE SEQUENCE</scope>
    <source>
        <strain evidence="2">JCM 4790</strain>
    </source>
</reference>
<keyword evidence="3" id="KW-1185">Reference proteome</keyword>
<sequence>MTGDGPSGHATGKLDAGEGPARPYPRGLTEDVAPGRIDDDDVVDVAGTGVVTVTGRMAAAVMVTTAGKVTITVMVAVTVVVTAAGPAVAGVPRPPPLAHDESLPVPVDEPRYPCHATPGPPPPEDAPARVPYQPVRWPNP</sequence>
<gene>
    <name evidence="2" type="ORF">GCM10010358_07280</name>
</gene>
<dbReference type="AlphaFoldDB" id="A0A918K9P5"/>